<name>A0A6A4GNN7_9AGAR</name>
<organism evidence="1 2">
    <name type="scientific">Gymnopus androsaceus JB14</name>
    <dbReference type="NCBI Taxonomy" id="1447944"/>
    <lineage>
        <taxon>Eukaryota</taxon>
        <taxon>Fungi</taxon>
        <taxon>Dikarya</taxon>
        <taxon>Basidiomycota</taxon>
        <taxon>Agaricomycotina</taxon>
        <taxon>Agaricomycetes</taxon>
        <taxon>Agaricomycetidae</taxon>
        <taxon>Agaricales</taxon>
        <taxon>Marasmiineae</taxon>
        <taxon>Omphalotaceae</taxon>
        <taxon>Gymnopus</taxon>
    </lineage>
</organism>
<evidence type="ECO:0000313" key="2">
    <source>
        <dbReference type="Proteomes" id="UP000799118"/>
    </source>
</evidence>
<dbReference type="Proteomes" id="UP000799118">
    <property type="component" value="Unassembled WGS sequence"/>
</dbReference>
<evidence type="ECO:0000313" key="1">
    <source>
        <dbReference type="EMBL" id="KAE9386784.1"/>
    </source>
</evidence>
<gene>
    <name evidence="1" type="ORF">BT96DRAFT_838701</name>
</gene>
<dbReference type="EMBL" id="ML769848">
    <property type="protein sequence ID" value="KAE9386784.1"/>
    <property type="molecule type" value="Genomic_DNA"/>
</dbReference>
<dbReference type="AlphaFoldDB" id="A0A6A4GNN7"/>
<accession>A0A6A4GNN7</accession>
<protein>
    <submittedName>
        <fullName evidence="1">Uncharacterized protein</fullName>
    </submittedName>
</protein>
<sequence>MSINGDQTPEARATDIYGLPPLTAAVRAEMNNANLPKDYKQAPRFDMAHPHRLRDWLEEITEIFNRVDSLSNEAKVQKVLHWCTVETKELLADMDSHLWDSVKASNFEEFKQEMCIIFADSVRDVNGSCRKLHSLVEQFEPIGMIDSQKLKISYKLFQNEANKLMCDPALIANSNVVKLY</sequence>
<keyword evidence="2" id="KW-1185">Reference proteome</keyword>
<proteinExistence type="predicted"/>
<reference evidence="1" key="1">
    <citation type="journal article" date="2019" name="Environ. Microbiol.">
        <title>Fungal ecological strategies reflected in gene transcription - a case study of two litter decomposers.</title>
        <authorList>
            <person name="Barbi F."/>
            <person name="Kohler A."/>
            <person name="Barry K."/>
            <person name="Baskaran P."/>
            <person name="Daum C."/>
            <person name="Fauchery L."/>
            <person name="Ihrmark K."/>
            <person name="Kuo A."/>
            <person name="LaButti K."/>
            <person name="Lipzen A."/>
            <person name="Morin E."/>
            <person name="Grigoriev I.V."/>
            <person name="Henrissat B."/>
            <person name="Lindahl B."/>
            <person name="Martin F."/>
        </authorList>
    </citation>
    <scope>NUCLEOTIDE SEQUENCE</scope>
    <source>
        <strain evidence="1">JB14</strain>
    </source>
</reference>
<dbReference type="OrthoDB" id="2962718at2759"/>